<evidence type="ECO:0000256" key="9">
    <source>
        <dbReference type="ARBA" id="ARBA00023125"/>
    </source>
</evidence>
<name>A0AA40LEW8_CNENI</name>
<feature type="domain" description="C2H2-type" evidence="14">
    <location>
        <begin position="456"/>
        <end position="483"/>
    </location>
</feature>
<evidence type="ECO:0000256" key="1">
    <source>
        <dbReference type="ARBA" id="ARBA00003767"/>
    </source>
</evidence>
<sequence length="735" mass="84093">MMLSMLSQRIRDPSFKNIALAGPMAAAEMLTDPAQAPFGCRVEETRGVSEGGETWQEFPVTVQASFRSGHARVVAAALAAVPPSRAVWSFEDVAVRFSREEWGLLDEAQRRLYHDVMLENVALLCSVGSWRGARGEEAPLEQGDSGGESQVRTPKPDLSTQKARPCEAKGILQLAERDGIFPDQGLRICGTDLFQQRPEQPGDHASRRGSVPLAEKTFPCGEGGAGFPAGTGLLQRWAPRDRWKPQPGTKCRETLETGRDDHRCSQCGKGFSRKQILVQHQKIHTGVRPHACGKCGMAFLRRFHLVQHQRVHTGERPFKCSECGKSFRYKSTLLGHQRAHTESSPSDKCGKLFKYKANLVKHQRIHNGEWPYECRLCGKFFKYNYRLVRHGRVHTVERPYECGECGKFFRYSSTFVRHQRVHTAERPYGCRECGKFFQYNSTLIKHQRVHTGERPYECGECGKFFRYTSTLLRHRRVHTVERPYECSLCGEFFRYKAKLVKHWQNHTGARPYACSECGKAFTYHCRLIRHQRVHTGERPYKCSECGKFFRYNSSLMKHWRNHTGERPYECSECGKAFSHRHILVEHQKIHTGERPYSCSKCQKAFIRKSHLVHHQKIHNKDRPVRGVKNSHWQRAQECREYGKPFGYHAKLIPLEKGLMSSRWARAFRTQNARTTLSLLSGTFLRSVLPPVVSACHSGPLPPNVKEPPPQPEKEPVEKLRYPRGSAATDDGEKSQ</sequence>
<dbReference type="InterPro" id="IPR036236">
    <property type="entry name" value="Znf_C2H2_sf"/>
</dbReference>
<dbReference type="FunFam" id="3.30.160.60:FF:001111">
    <property type="entry name" value="Zinc finger protein 92 homolog"/>
    <property type="match status" value="1"/>
</dbReference>
<feature type="domain" description="C2H2-type" evidence="14">
    <location>
        <begin position="262"/>
        <end position="289"/>
    </location>
</feature>
<evidence type="ECO:0000256" key="4">
    <source>
        <dbReference type="ARBA" id="ARBA00022723"/>
    </source>
</evidence>
<dbReference type="FunFam" id="3.30.160.60:FF:000478">
    <property type="entry name" value="Zinc finger protein 133"/>
    <property type="match status" value="1"/>
</dbReference>
<evidence type="ECO:0000256" key="2">
    <source>
        <dbReference type="ARBA" id="ARBA00004123"/>
    </source>
</evidence>
<keyword evidence="7" id="KW-0862">Zinc</keyword>
<dbReference type="GO" id="GO:0000981">
    <property type="term" value="F:DNA-binding transcription factor activity, RNA polymerase II-specific"/>
    <property type="evidence" value="ECO:0007669"/>
    <property type="project" value="TreeGrafter"/>
</dbReference>
<protein>
    <recommendedName>
        <fullName evidence="18">Zinc finger protein 548</fullName>
    </recommendedName>
</protein>
<keyword evidence="6 12" id="KW-0863">Zinc-finger</keyword>
<dbReference type="Pfam" id="PF01352">
    <property type="entry name" value="KRAB"/>
    <property type="match status" value="1"/>
</dbReference>
<feature type="domain" description="C2H2-type" evidence="14">
    <location>
        <begin position="344"/>
        <end position="371"/>
    </location>
</feature>
<dbReference type="FunFam" id="3.30.160.60:FF:000519">
    <property type="entry name" value="Zinc finger protein 470"/>
    <property type="match status" value="1"/>
</dbReference>
<evidence type="ECO:0000256" key="11">
    <source>
        <dbReference type="ARBA" id="ARBA00023242"/>
    </source>
</evidence>
<feature type="domain" description="C2H2-type" evidence="14">
    <location>
        <begin position="512"/>
        <end position="539"/>
    </location>
</feature>
<comment type="caution">
    <text evidence="16">The sequence shown here is derived from an EMBL/GenBank/DDBJ whole genome shotgun (WGS) entry which is preliminary data.</text>
</comment>
<dbReference type="FunFam" id="3.30.160.60:FF:000295">
    <property type="entry name" value="zinc finger protein 19"/>
    <property type="match status" value="2"/>
</dbReference>
<dbReference type="SUPFAM" id="SSF57667">
    <property type="entry name" value="beta-beta-alpha zinc fingers"/>
    <property type="match status" value="7"/>
</dbReference>
<feature type="domain" description="C2H2-type" evidence="14">
    <location>
        <begin position="372"/>
        <end position="399"/>
    </location>
</feature>
<keyword evidence="17" id="KW-1185">Reference proteome</keyword>
<feature type="region of interest" description="Disordered" evidence="13">
    <location>
        <begin position="136"/>
        <end position="164"/>
    </location>
</feature>
<dbReference type="PROSITE" id="PS00028">
    <property type="entry name" value="ZINC_FINGER_C2H2_1"/>
    <property type="match status" value="12"/>
</dbReference>
<evidence type="ECO:0000313" key="16">
    <source>
        <dbReference type="EMBL" id="KAK1329642.1"/>
    </source>
</evidence>
<dbReference type="FunFam" id="3.30.160.60:FF:000144">
    <property type="entry name" value="zinc finger protein 181 isoform X1"/>
    <property type="match status" value="1"/>
</dbReference>
<dbReference type="PROSITE" id="PS50805">
    <property type="entry name" value="KRAB"/>
    <property type="match status" value="1"/>
</dbReference>
<feature type="region of interest" description="Disordered" evidence="13">
    <location>
        <begin position="697"/>
        <end position="735"/>
    </location>
</feature>
<feature type="domain" description="C2H2-type" evidence="14">
    <location>
        <begin position="400"/>
        <end position="427"/>
    </location>
</feature>
<dbReference type="GO" id="GO:0008270">
    <property type="term" value="F:zinc ion binding"/>
    <property type="evidence" value="ECO:0007669"/>
    <property type="project" value="UniProtKB-KW"/>
</dbReference>
<dbReference type="AlphaFoldDB" id="A0AA40LEW8"/>
<accession>A0AA40LEW8</accession>
<feature type="compositionally biased region" description="Basic and acidic residues" evidence="13">
    <location>
        <begin position="711"/>
        <end position="720"/>
    </location>
</feature>
<reference evidence="16" key="1">
    <citation type="submission" date="2023-06" db="EMBL/GenBank/DDBJ databases">
        <title>Reference genome for the Northern bat (Eptesicus nilssonii), a most northern bat species.</title>
        <authorList>
            <person name="Laine V.N."/>
            <person name="Pulliainen A.T."/>
            <person name="Lilley T.M."/>
        </authorList>
    </citation>
    <scope>NUCLEOTIDE SEQUENCE</scope>
    <source>
        <strain evidence="16">BLF_Eptnil</strain>
        <tissue evidence="16">Kidney</tissue>
    </source>
</reference>
<keyword evidence="8" id="KW-0805">Transcription regulation</keyword>
<dbReference type="EMBL" id="JAULJE010000021">
    <property type="protein sequence ID" value="KAK1329642.1"/>
    <property type="molecule type" value="Genomic_DNA"/>
</dbReference>
<feature type="domain" description="C2H2-type" evidence="14">
    <location>
        <begin position="568"/>
        <end position="595"/>
    </location>
</feature>
<dbReference type="FunFam" id="3.30.160.60:FF:000098">
    <property type="entry name" value="Zinc finger protein 614"/>
    <property type="match status" value="4"/>
</dbReference>
<feature type="compositionally biased region" description="Polar residues" evidence="13">
    <location>
        <begin position="147"/>
        <end position="162"/>
    </location>
</feature>
<keyword evidence="9" id="KW-0238">DNA-binding</keyword>
<evidence type="ECO:0000256" key="3">
    <source>
        <dbReference type="ARBA" id="ARBA00006991"/>
    </source>
</evidence>
<feature type="domain" description="C2H2-type" evidence="14">
    <location>
        <begin position="318"/>
        <end position="345"/>
    </location>
</feature>
<keyword evidence="11" id="KW-0539">Nucleus</keyword>
<dbReference type="SMART" id="SM00349">
    <property type="entry name" value="KRAB"/>
    <property type="match status" value="1"/>
</dbReference>
<dbReference type="FunFam" id="3.30.160.60:FF:000127">
    <property type="entry name" value="Zinc finger protein 354C"/>
    <property type="match status" value="1"/>
</dbReference>
<feature type="domain" description="C2H2-type" evidence="14">
    <location>
        <begin position="290"/>
        <end position="317"/>
    </location>
</feature>
<gene>
    <name evidence="16" type="ORF">QTO34_009824</name>
</gene>
<feature type="compositionally biased region" description="Pro residues" evidence="13">
    <location>
        <begin position="699"/>
        <end position="710"/>
    </location>
</feature>
<evidence type="ECO:0000256" key="6">
    <source>
        <dbReference type="ARBA" id="ARBA00022771"/>
    </source>
</evidence>
<dbReference type="InterPro" id="IPR001909">
    <property type="entry name" value="KRAB"/>
</dbReference>
<proteinExistence type="inferred from homology"/>
<dbReference type="Proteomes" id="UP001177744">
    <property type="component" value="Unassembled WGS sequence"/>
</dbReference>
<dbReference type="SMART" id="SM00355">
    <property type="entry name" value="ZnF_C2H2"/>
    <property type="match status" value="13"/>
</dbReference>
<comment type="function">
    <text evidence="1">May be involved in transcriptional regulation.</text>
</comment>
<dbReference type="Pfam" id="PF00096">
    <property type="entry name" value="zf-C2H2"/>
    <property type="match status" value="11"/>
</dbReference>
<comment type="similarity">
    <text evidence="3">Belongs to the krueppel C2H2-type zinc-finger protein family.</text>
</comment>
<dbReference type="SUPFAM" id="SSF109640">
    <property type="entry name" value="KRAB domain (Kruppel-associated box)"/>
    <property type="match status" value="1"/>
</dbReference>
<evidence type="ECO:0008006" key="18">
    <source>
        <dbReference type="Google" id="ProtNLM"/>
    </source>
</evidence>
<dbReference type="GO" id="GO:0000978">
    <property type="term" value="F:RNA polymerase II cis-regulatory region sequence-specific DNA binding"/>
    <property type="evidence" value="ECO:0007669"/>
    <property type="project" value="TreeGrafter"/>
</dbReference>
<dbReference type="FunFam" id="3.30.160.60:FF:002343">
    <property type="entry name" value="Zinc finger protein 33A"/>
    <property type="match status" value="1"/>
</dbReference>
<dbReference type="InterPro" id="IPR050752">
    <property type="entry name" value="C2H2-ZF_domain"/>
</dbReference>
<keyword evidence="4" id="KW-0479">Metal-binding</keyword>
<evidence type="ECO:0000313" key="17">
    <source>
        <dbReference type="Proteomes" id="UP001177744"/>
    </source>
</evidence>
<dbReference type="PANTHER" id="PTHR24384">
    <property type="entry name" value="FINGER PUTATIVE TRANSCRIPTION FACTOR FAMILY-RELATED"/>
    <property type="match status" value="1"/>
</dbReference>
<evidence type="ECO:0000256" key="13">
    <source>
        <dbReference type="SAM" id="MobiDB-lite"/>
    </source>
</evidence>
<evidence type="ECO:0000256" key="10">
    <source>
        <dbReference type="ARBA" id="ARBA00023163"/>
    </source>
</evidence>
<keyword evidence="10" id="KW-0804">Transcription</keyword>
<evidence type="ECO:0000256" key="7">
    <source>
        <dbReference type="ARBA" id="ARBA00022833"/>
    </source>
</evidence>
<dbReference type="CDD" id="cd07765">
    <property type="entry name" value="KRAB_A-box"/>
    <property type="match status" value="1"/>
</dbReference>
<dbReference type="InterPro" id="IPR013087">
    <property type="entry name" value="Znf_C2H2_type"/>
</dbReference>
<feature type="domain" description="C2H2-type" evidence="14">
    <location>
        <begin position="484"/>
        <end position="511"/>
    </location>
</feature>
<feature type="domain" description="KRAB" evidence="15">
    <location>
        <begin position="88"/>
        <end position="181"/>
    </location>
</feature>
<dbReference type="Gene3D" id="6.10.140.140">
    <property type="match status" value="1"/>
</dbReference>
<feature type="domain" description="C2H2-type" evidence="14">
    <location>
        <begin position="428"/>
        <end position="455"/>
    </location>
</feature>
<evidence type="ECO:0000259" key="15">
    <source>
        <dbReference type="PROSITE" id="PS50805"/>
    </source>
</evidence>
<dbReference type="Gene3D" id="3.30.160.60">
    <property type="entry name" value="Classic Zinc Finger"/>
    <property type="match status" value="13"/>
</dbReference>
<dbReference type="GO" id="GO:0005634">
    <property type="term" value="C:nucleus"/>
    <property type="evidence" value="ECO:0007669"/>
    <property type="project" value="UniProtKB-SubCell"/>
</dbReference>
<keyword evidence="5" id="KW-0677">Repeat</keyword>
<dbReference type="InterPro" id="IPR036051">
    <property type="entry name" value="KRAB_dom_sf"/>
</dbReference>
<comment type="subcellular location">
    <subcellularLocation>
        <location evidence="2">Nucleus</location>
    </subcellularLocation>
</comment>
<evidence type="ECO:0000256" key="12">
    <source>
        <dbReference type="PROSITE-ProRule" id="PRU00042"/>
    </source>
</evidence>
<dbReference type="PROSITE" id="PS50157">
    <property type="entry name" value="ZINC_FINGER_C2H2_2"/>
    <property type="match status" value="13"/>
</dbReference>
<feature type="domain" description="C2H2-type" evidence="14">
    <location>
        <begin position="540"/>
        <end position="567"/>
    </location>
</feature>
<dbReference type="PANTHER" id="PTHR24384:SF242">
    <property type="entry name" value="ZINC FINGER PROTEIN 628"/>
    <property type="match status" value="1"/>
</dbReference>
<feature type="domain" description="C2H2-type" evidence="14">
    <location>
        <begin position="596"/>
        <end position="623"/>
    </location>
</feature>
<organism evidence="16 17">
    <name type="scientific">Cnephaeus nilssonii</name>
    <name type="common">Northern bat</name>
    <name type="synonym">Eptesicus nilssonii</name>
    <dbReference type="NCBI Taxonomy" id="3371016"/>
    <lineage>
        <taxon>Eukaryota</taxon>
        <taxon>Metazoa</taxon>
        <taxon>Chordata</taxon>
        <taxon>Craniata</taxon>
        <taxon>Vertebrata</taxon>
        <taxon>Euteleostomi</taxon>
        <taxon>Mammalia</taxon>
        <taxon>Eutheria</taxon>
        <taxon>Laurasiatheria</taxon>
        <taxon>Chiroptera</taxon>
        <taxon>Yangochiroptera</taxon>
        <taxon>Vespertilionidae</taxon>
        <taxon>Cnephaeus</taxon>
    </lineage>
</organism>
<evidence type="ECO:0000256" key="8">
    <source>
        <dbReference type="ARBA" id="ARBA00023015"/>
    </source>
</evidence>
<evidence type="ECO:0000259" key="14">
    <source>
        <dbReference type="PROSITE" id="PS50157"/>
    </source>
</evidence>
<evidence type="ECO:0000256" key="5">
    <source>
        <dbReference type="ARBA" id="ARBA00022737"/>
    </source>
</evidence>